<evidence type="ECO:0000313" key="1">
    <source>
        <dbReference type="Proteomes" id="UP000887576"/>
    </source>
</evidence>
<sequence length="148" mass="17294">MIQRHKFSIDSLLEKTQHVLRRNSLNDTVEKNGGRTRTSYTHEQLATLELFFKNSRYISGRDRTELSRVLKLSESQIKVWFQNRRTKWKKQNTGSSETFESTKSSPQCDNRDSQLDLIEKHQDCTFASASLFALFSQNALIFDESQKV</sequence>
<dbReference type="WBParaSite" id="JU765_v2.g19294.t1">
    <property type="protein sequence ID" value="JU765_v2.g19294.t1"/>
    <property type="gene ID" value="JU765_v2.g19294"/>
</dbReference>
<reference evidence="2" key="1">
    <citation type="submission" date="2022-11" db="UniProtKB">
        <authorList>
            <consortium name="WormBaseParasite"/>
        </authorList>
    </citation>
    <scope>IDENTIFICATION</scope>
</reference>
<dbReference type="Proteomes" id="UP000887576">
    <property type="component" value="Unplaced"/>
</dbReference>
<proteinExistence type="predicted"/>
<accession>A0AC34QT85</accession>
<evidence type="ECO:0000313" key="2">
    <source>
        <dbReference type="WBParaSite" id="JU765_v2.g19294.t1"/>
    </source>
</evidence>
<protein>
    <submittedName>
        <fullName evidence="2">Homeobox domain-containing protein</fullName>
    </submittedName>
</protein>
<name>A0AC34QT85_9BILA</name>
<organism evidence="1 2">
    <name type="scientific">Panagrolaimus sp. JU765</name>
    <dbReference type="NCBI Taxonomy" id="591449"/>
    <lineage>
        <taxon>Eukaryota</taxon>
        <taxon>Metazoa</taxon>
        <taxon>Ecdysozoa</taxon>
        <taxon>Nematoda</taxon>
        <taxon>Chromadorea</taxon>
        <taxon>Rhabditida</taxon>
        <taxon>Tylenchina</taxon>
        <taxon>Panagrolaimomorpha</taxon>
        <taxon>Panagrolaimoidea</taxon>
        <taxon>Panagrolaimidae</taxon>
        <taxon>Panagrolaimus</taxon>
    </lineage>
</organism>